<dbReference type="GO" id="GO:0005506">
    <property type="term" value="F:iron ion binding"/>
    <property type="evidence" value="ECO:0007669"/>
    <property type="project" value="InterPro"/>
</dbReference>
<name>M2ZQB4_PSEFD</name>
<dbReference type="EMBL" id="KB446560">
    <property type="protein sequence ID" value="EME81244.1"/>
    <property type="molecule type" value="Genomic_DNA"/>
</dbReference>
<dbReference type="HOGENOM" id="CLU_1050383_0_0_1"/>
<dbReference type="AlphaFoldDB" id="M2ZQB4"/>
<comment type="cofactor">
    <cofactor evidence="1 5">
        <name>heme</name>
        <dbReference type="ChEBI" id="CHEBI:30413"/>
    </cofactor>
</comment>
<evidence type="ECO:0000256" key="4">
    <source>
        <dbReference type="ARBA" id="ARBA00023004"/>
    </source>
</evidence>
<keyword evidence="4 5" id="KW-0408">Iron</keyword>
<dbReference type="GeneID" id="19335078"/>
<evidence type="ECO:0000256" key="3">
    <source>
        <dbReference type="ARBA" id="ARBA00022723"/>
    </source>
</evidence>
<evidence type="ECO:0008006" key="9">
    <source>
        <dbReference type="Google" id="ProtNLM"/>
    </source>
</evidence>
<gene>
    <name evidence="7" type="ORF">MYCFIDRAFT_189445</name>
</gene>
<dbReference type="STRING" id="383855.M2ZQB4"/>
<dbReference type="GO" id="GO:0020037">
    <property type="term" value="F:heme binding"/>
    <property type="evidence" value="ECO:0007669"/>
    <property type="project" value="InterPro"/>
</dbReference>
<reference evidence="7 8" key="1">
    <citation type="journal article" date="2012" name="PLoS Pathog.">
        <title>Diverse lifestyles and strategies of plant pathogenesis encoded in the genomes of eighteen Dothideomycetes fungi.</title>
        <authorList>
            <person name="Ohm R.A."/>
            <person name="Feau N."/>
            <person name="Henrissat B."/>
            <person name="Schoch C.L."/>
            <person name="Horwitz B.A."/>
            <person name="Barry K.W."/>
            <person name="Condon B.J."/>
            <person name="Copeland A.C."/>
            <person name="Dhillon B."/>
            <person name="Glaser F."/>
            <person name="Hesse C.N."/>
            <person name="Kosti I."/>
            <person name="LaButti K."/>
            <person name="Lindquist E.A."/>
            <person name="Lucas S."/>
            <person name="Salamov A.A."/>
            <person name="Bradshaw R.E."/>
            <person name="Ciuffetti L."/>
            <person name="Hamelin R.C."/>
            <person name="Kema G.H.J."/>
            <person name="Lawrence C."/>
            <person name="Scott J.A."/>
            <person name="Spatafora J.W."/>
            <person name="Turgeon B.G."/>
            <person name="de Wit P.J.G.M."/>
            <person name="Zhong S."/>
            <person name="Goodwin S.B."/>
            <person name="Grigoriev I.V."/>
        </authorList>
    </citation>
    <scope>NUCLEOTIDE SEQUENCE [LARGE SCALE GENOMIC DNA]</scope>
    <source>
        <strain evidence="7 8">CIRAD86</strain>
    </source>
</reference>
<dbReference type="InterPro" id="IPR050121">
    <property type="entry name" value="Cytochrome_P450_monoxygenase"/>
</dbReference>
<dbReference type="Pfam" id="PF00067">
    <property type="entry name" value="p450"/>
    <property type="match status" value="2"/>
</dbReference>
<organism evidence="7 8">
    <name type="scientific">Pseudocercospora fijiensis (strain CIRAD86)</name>
    <name type="common">Black leaf streak disease fungus</name>
    <name type="synonym">Mycosphaerella fijiensis</name>
    <dbReference type="NCBI Taxonomy" id="383855"/>
    <lineage>
        <taxon>Eukaryota</taxon>
        <taxon>Fungi</taxon>
        <taxon>Dikarya</taxon>
        <taxon>Ascomycota</taxon>
        <taxon>Pezizomycotina</taxon>
        <taxon>Dothideomycetes</taxon>
        <taxon>Dothideomycetidae</taxon>
        <taxon>Mycosphaerellales</taxon>
        <taxon>Mycosphaerellaceae</taxon>
        <taxon>Pseudocercospora</taxon>
    </lineage>
</organism>
<dbReference type="PROSITE" id="PS00086">
    <property type="entry name" value="CYTOCHROME_P450"/>
    <property type="match status" value="1"/>
</dbReference>
<protein>
    <recommendedName>
        <fullName evidence="9">Cytochrome P450</fullName>
    </recommendedName>
</protein>
<dbReference type="InterPro" id="IPR002401">
    <property type="entry name" value="Cyt_P450_E_grp-I"/>
</dbReference>
<dbReference type="PRINTS" id="PR00385">
    <property type="entry name" value="P450"/>
</dbReference>
<dbReference type="PRINTS" id="PR00463">
    <property type="entry name" value="EP450I"/>
</dbReference>
<dbReference type="eggNOG" id="KOG0157">
    <property type="taxonomic scope" value="Eukaryota"/>
</dbReference>
<dbReference type="OrthoDB" id="1470350at2759"/>
<evidence type="ECO:0000256" key="2">
    <source>
        <dbReference type="ARBA" id="ARBA00010617"/>
    </source>
</evidence>
<comment type="similarity">
    <text evidence="2 6">Belongs to the cytochrome P450 family.</text>
</comment>
<proteinExistence type="inferred from homology"/>
<dbReference type="PANTHER" id="PTHR24305">
    <property type="entry name" value="CYTOCHROME P450"/>
    <property type="match status" value="1"/>
</dbReference>
<dbReference type="InterPro" id="IPR017972">
    <property type="entry name" value="Cyt_P450_CS"/>
</dbReference>
<keyword evidence="6" id="KW-0560">Oxidoreductase</keyword>
<dbReference type="VEuPathDB" id="FungiDB:MYCFIDRAFT_189445"/>
<dbReference type="GO" id="GO:0016705">
    <property type="term" value="F:oxidoreductase activity, acting on paired donors, with incorporation or reduction of molecular oxygen"/>
    <property type="evidence" value="ECO:0007669"/>
    <property type="project" value="InterPro"/>
</dbReference>
<dbReference type="SUPFAM" id="SSF48264">
    <property type="entry name" value="Cytochrome P450"/>
    <property type="match status" value="1"/>
</dbReference>
<accession>M2ZQB4</accession>
<evidence type="ECO:0000256" key="6">
    <source>
        <dbReference type="RuleBase" id="RU000461"/>
    </source>
</evidence>
<keyword evidence="8" id="KW-1185">Reference proteome</keyword>
<keyword evidence="3 5" id="KW-0479">Metal-binding</keyword>
<dbReference type="RefSeq" id="XP_007928482.1">
    <property type="nucleotide sequence ID" value="XM_007930291.1"/>
</dbReference>
<sequence>MFKQSWRGQMTFNVAAVIGPRLALKLPLRAVKTMGAVMKPVHDMSADIVAQHTEGSARLDQESLVDQTVHMLAAATETSAGTLSWAVHLLSRYPDWQNKIREEVRRRLPSPRCMNLEECSSAVQRSDFQDMVHLNAFVKEVLRFHSVNTLLWRECIEPATIASETIQPGTIRWIDDSQGGSRNEAAWLIFGSGPRGCIGEQYAYAQIQAIIATLVGRYDMSPLNAAVGTDEGHELGDDAALTLSKVMDGWKLKFREVPR</sequence>
<evidence type="ECO:0000256" key="5">
    <source>
        <dbReference type="PIRSR" id="PIRSR602401-1"/>
    </source>
</evidence>
<dbReference type="GO" id="GO:0004497">
    <property type="term" value="F:monooxygenase activity"/>
    <property type="evidence" value="ECO:0007669"/>
    <property type="project" value="UniProtKB-KW"/>
</dbReference>
<dbReference type="PANTHER" id="PTHR24305:SF166">
    <property type="entry name" value="CYTOCHROME P450 12A4, MITOCHONDRIAL-RELATED"/>
    <property type="match status" value="1"/>
</dbReference>
<dbReference type="InterPro" id="IPR001128">
    <property type="entry name" value="Cyt_P450"/>
</dbReference>
<dbReference type="InterPro" id="IPR036396">
    <property type="entry name" value="Cyt_P450_sf"/>
</dbReference>
<keyword evidence="5 6" id="KW-0349">Heme</keyword>
<keyword evidence="6" id="KW-0503">Monooxygenase</keyword>
<dbReference type="KEGG" id="pfj:MYCFIDRAFT_189445"/>
<feature type="binding site" description="axial binding residue" evidence="5">
    <location>
        <position position="197"/>
    </location>
    <ligand>
        <name>heme</name>
        <dbReference type="ChEBI" id="CHEBI:30413"/>
    </ligand>
    <ligandPart>
        <name>Fe</name>
        <dbReference type="ChEBI" id="CHEBI:18248"/>
    </ligandPart>
</feature>
<evidence type="ECO:0000313" key="7">
    <source>
        <dbReference type="EMBL" id="EME81244.1"/>
    </source>
</evidence>
<evidence type="ECO:0000313" key="8">
    <source>
        <dbReference type="Proteomes" id="UP000016932"/>
    </source>
</evidence>
<dbReference type="Gene3D" id="1.10.630.10">
    <property type="entry name" value="Cytochrome P450"/>
    <property type="match status" value="2"/>
</dbReference>
<evidence type="ECO:0000256" key="1">
    <source>
        <dbReference type="ARBA" id="ARBA00001971"/>
    </source>
</evidence>
<dbReference type="Proteomes" id="UP000016932">
    <property type="component" value="Unassembled WGS sequence"/>
</dbReference>